<sequence length="188" mass="20521">MRTTAYTTDGAVGLVDWLKQPTPRHSIAIGANCGCDVSKLGRRVSDHLNLHRSRDRGHCRAFDAEEVRLLAGDPFWRQSVLAAAQHEAGDDFRCDFEAMTRGIAAIGGAVLSGETAIEATADLDNVFRVSLSHCERCCPESELVLDPAGFTQDGLAAVIAKRFTRWCEDRAKSRRLRIAEGALPTVLV</sequence>
<comment type="caution">
    <text evidence="1">The sequence shown here is derived from an EMBL/GenBank/DDBJ whole genome shotgun (WGS) entry which is preliminary data.</text>
</comment>
<proteinExistence type="predicted"/>
<evidence type="ECO:0000313" key="1">
    <source>
        <dbReference type="EMBL" id="MCW1887529.1"/>
    </source>
</evidence>
<protein>
    <submittedName>
        <fullName evidence="1">Uncharacterized protein</fullName>
    </submittedName>
</protein>
<dbReference type="RefSeq" id="WP_264503484.1">
    <property type="nucleotide sequence ID" value="NZ_JAPDDS010000018.1"/>
</dbReference>
<accession>A0ABT3FVB9</accession>
<dbReference type="Proteomes" id="UP001207930">
    <property type="component" value="Unassembled WGS sequence"/>
</dbReference>
<keyword evidence="2" id="KW-1185">Reference proteome</keyword>
<name>A0ABT3FVB9_9BACT</name>
<gene>
    <name evidence="1" type="ORF">OKA04_22525</name>
</gene>
<reference evidence="1 2" key="1">
    <citation type="submission" date="2022-10" db="EMBL/GenBank/DDBJ databases">
        <title>Luteolibacter flavescens strain MCCC 1K03193, whole genome shotgun sequencing project.</title>
        <authorList>
            <person name="Zhao G."/>
            <person name="Shen L."/>
        </authorList>
    </citation>
    <scope>NUCLEOTIDE SEQUENCE [LARGE SCALE GENOMIC DNA]</scope>
    <source>
        <strain evidence="1 2">MCCC 1K03193</strain>
    </source>
</reference>
<dbReference type="EMBL" id="JAPDDS010000018">
    <property type="protein sequence ID" value="MCW1887529.1"/>
    <property type="molecule type" value="Genomic_DNA"/>
</dbReference>
<organism evidence="1 2">
    <name type="scientific">Luteolibacter flavescens</name>
    <dbReference type="NCBI Taxonomy" id="1859460"/>
    <lineage>
        <taxon>Bacteria</taxon>
        <taxon>Pseudomonadati</taxon>
        <taxon>Verrucomicrobiota</taxon>
        <taxon>Verrucomicrobiia</taxon>
        <taxon>Verrucomicrobiales</taxon>
        <taxon>Verrucomicrobiaceae</taxon>
        <taxon>Luteolibacter</taxon>
    </lineage>
</organism>
<evidence type="ECO:0000313" key="2">
    <source>
        <dbReference type="Proteomes" id="UP001207930"/>
    </source>
</evidence>